<sequence length="337" mass="37642">MGTLKTVTSSVYSEEISMDKKKNASPNSETSVSAYVETQLKAPHYPDLEYVNPVTAFPGTISYKSLLTELLPNIPTLLTRLVERIDAEIPPVVKICFGINNDSLIECDRVLTTLIATKNDLDLCDKIVGSCTLSEVAQLVQLFFLRLEDPPFVASPALCDAVSEQGVFLRPRKLSRKDLASRLSRATRDCLSSLTVYQQATVSYFVQRCQRWCQSEVAYYINRDTAFSATNTYIEAIRFLSRMFGSSIIGLPTAYIASRMISGNWSPLTTLKEEIFMNLVGVIGSHVWHGNSIEMLHIPGQQNIPVLMKTQSGQSLSSEQTMSKTQSLQKIRSFNWL</sequence>
<accession>A0A8T0DSI9</accession>
<proteinExistence type="predicted"/>
<evidence type="ECO:0000313" key="2">
    <source>
        <dbReference type="Proteomes" id="UP000699462"/>
    </source>
</evidence>
<reference evidence="1 2" key="1">
    <citation type="submission" date="2019-07" db="EMBL/GenBank/DDBJ databases">
        <title>Annotation for the trematode Paragonimus westermani.</title>
        <authorList>
            <person name="Choi Y.-J."/>
        </authorList>
    </citation>
    <scope>NUCLEOTIDE SEQUENCE [LARGE SCALE GENOMIC DNA]</scope>
    <source>
        <strain evidence="1">180907_Pwestermani</strain>
    </source>
</reference>
<gene>
    <name evidence="1" type="ORF">P879_01715</name>
</gene>
<name>A0A8T0DSI9_9TREM</name>
<organism evidence="1 2">
    <name type="scientific">Paragonimus westermani</name>
    <dbReference type="NCBI Taxonomy" id="34504"/>
    <lineage>
        <taxon>Eukaryota</taxon>
        <taxon>Metazoa</taxon>
        <taxon>Spiralia</taxon>
        <taxon>Lophotrochozoa</taxon>
        <taxon>Platyhelminthes</taxon>
        <taxon>Trematoda</taxon>
        <taxon>Digenea</taxon>
        <taxon>Plagiorchiida</taxon>
        <taxon>Troglotremata</taxon>
        <taxon>Troglotrematidae</taxon>
        <taxon>Paragonimus</taxon>
    </lineage>
</organism>
<dbReference type="OrthoDB" id="6226717at2759"/>
<comment type="caution">
    <text evidence="1">The sequence shown here is derived from an EMBL/GenBank/DDBJ whole genome shotgun (WGS) entry which is preliminary data.</text>
</comment>
<dbReference type="EMBL" id="JTDF01001429">
    <property type="protein sequence ID" value="KAF8570038.1"/>
    <property type="molecule type" value="Genomic_DNA"/>
</dbReference>
<evidence type="ECO:0000313" key="1">
    <source>
        <dbReference type="EMBL" id="KAF8570038.1"/>
    </source>
</evidence>
<dbReference type="AlphaFoldDB" id="A0A8T0DSI9"/>
<protein>
    <submittedName>
        <fullName evidence="1">Uncharacterized protein</fullName>
    </submittedName>
</protein>
<keyword evidence="2" id="KW-1185">Reference proteome</keyword>
<dbReference type="Proteomes" id="UP000699462">
    <property type="component" value="Unassembled WGS sequence"/>
</dbReference>